<evidence type="ECO:0000313" key="10">
    <source>
        <dbReference type="Proteomes" id="UP000515135"/>
    </source>
</evidence>
<dbReference type="InterPro" id="IPR036857">
    <property type="entry name" value="Thyroglobulin_1_sf"/>
</dbReference>
<evidence type="ECO:0000256" key="7">
    <source>
        <dbReference type="SAM" id="Phobius"/>
    </source>
</evidence>
<keyword evidence="7" id="KW-0472">Membrane</keyword>
<reference evidence="11" key="1">
    <citation type="submission" date="2025-08" db="UniProtKB">
        <authorList>
            <consortium name="RefSeq"/>
        </authorList>
    </citation>
    <scope>IDENTIFICATION</scope>
    <source>
        <tissue evidence="11">Gonad</tissue>
    </source>
</reference>
<evidence type="ECO:0000256" key="4">
    <source>
        <dbReference type="ARBA" id="ARBA00023157"/>
    </source>
</evidence>
<dbReference type="PANTHER" id="PTHR12352">
    <property type="entry name" value="SECRETED MODULAR CALCIUM-BINDING PROTEIN"/>
    <property type="match status" value="1"/>
</dbReference>
<protein>
    <submittedName>
        <fullName evidence="11">Multiple epidermal growth factor-like domains protein 9</fullName>
    </submittedName>
</protein>
<dbReference type="InterPro" id="IPR000716">
    <property type="entry name" value="Thyroglobulin_1"/>
</dbReference>
<feature type="transmembrane region" description="Helical" evidence="7">
    <location>
        <begin position="241"/>
        <end position="262"/>
    </location>
</feature>
<keyword evidence="4 5" id="KW-1015">Disulfide bond</keyword>
<evidence type="ECO:0000256" key="2">
    <source>
        <dbReference type="ARBA" id="ARBA00022525"/>
    </source>
</evidence>
<feature type="domain" description="Thyroglobulin type-1" evidence="9">
    <location>
        <begin position="91"/>
        <end position="151"/>
    </location>
</feature>
<dbReference type="GO" id="GO:0007160">
    <property type="term" value="P:cell-matrix adhesion"/>
    <property type="evidence" value="ECO:0007669"/>
    <property type="project" value="TreeGrafter"/>
</dbReference>
<organism evidence="10 11">
    <name type="scientific">Branchiostoma belcheri</name>
    <name type="common">Amphioxus</name>
    <dbReference type="NCBI Taxonomy" id="7741"/>
    <lineage>
        <taxon>Eukaryota</taxon>
        <taxon>Metazoa</taxon>
        <taxon>Chordata</taxon>
        <taxon>Cephalochordata</taxon>
        <taxon>Leptocardii</taxon>
        <taxon>Amphioxiformes</taxon>
        <taxon>Branchiostomatidae</taxon>
        <taxon>Branchiostoma</taxon>
    </lineage>
</organism>
<feature type="compositionally biased region" description="Low complexity" evidence="6">
    <location>
        <begin position="50"/>
        <end position="88"/>
    </location>
</feature>
<comment type="caution">
    <text evidence="5">Lacks conserved residue(s) required for the propagation of feature annotation.</text>
</comment>
<sequence>MSTIVRISGKPILLAVCLSFILTGVSAQSTTPRVAVVSPVVDGQQSSAVPQTPAAGAASTAQATEAPPGATTLPPAAANVTNPPATTAPDDRVCRSNPNPMPGEFVMQCEADGSFSTKQCHGSTGLCYCAHPQKGTIYQETARRGEMEHDCATYWQTKGCKTSAFPMPGEFVMQCEADGSFSTKQCHGSTGLCYCAHPQDGTIYQETAKRGEMAHDCSTYWKTKGTGGSVLDIVRGQNTGAVVVAAIACILMLGIIVFVIYGEARGINIPFMRTEL</sequence>
<feature type="chain" id="PRO_5028110772" evidence="8">
    <location>
        <begin position="28"/>
        <end position="276"/>
    </location>
</feature>
<dbReference type="GeneID" id="109483503"/>
<evidence type="ECO:0000256" key="1">
    <source>
        <dbReference type="ARBA" id="ARBA00004613"/>
    </source>
</evidence>
<accession>A0A6P5AJE1</accession>
<dbReference type="Pfam" id="PF00086">
    <property type="entry name" value="Thyroglobulin_1"/>
    <property type="match status" value="2"/>
</dbReference>
<keyword evidence="2" id="KW-0964">Secreted</keyword>
<feature type="disulfide bond" evidence="5">
    <location>
        <begin position="186"/>
        <end position="193"/>
    </location>
</feature>
<evidence type="ECO:0000256" key="8">
    <source>
        <dbReference type="SAM" id="SignalP"/>
    </source>
</evidence>
<keyword evidence="7" id="KW-0812">Transmembrane</keyword>
<evidence type="ECO:0000256" key="6">
    <source>
        <dbReference type="SAM" id="MobiDB-lite"/>
    </source>
</evidence>
<feature type="disulfide bond" evidence="5">
    <location>
        <begin position="120"/>
        <end position="127"/>
    </location>
</feature>
<comment type="subcellular location">
    <subcellularLocation>
        <location evidence="1">Secreted</location>
    </subcellularLocation>
</comment>
<dbReference type="PANTHER" id="PTHR12352:SF3">
    <property type="entry name" value="NIDOGEN-2"/>
    <property type="match status" value="1"/>
</dbReference>
<dbReference type="InterPro" id="IPR051950">
    <property type="entry name" value="Dev_reg/Prot_inhib"/>
</dbReference>
<keyword evidence="7" id="KW-1133">Transmembrane helix</keyword>
<dbReference type="RefSeq" id="XP_019642091.1">
    <property type="nucleotide sequence ID" value="XM_019786532.1"/>
</dbReference>
<gene>
    <name evidence="11" type="primary">LOC109483503</name>
</gene>
<evidence type="ECO:0000313" key="11">
    <source>
        <dbReference type="RefSeq" id="XP_019642091.1"/>
    </source>
</evidence>
<dbReference type="PROSITE" id="PS00484">
    <property type="entry name" value="THYROGLOBULIN_1_1"/>
    <property type="match status" value="1"/>
</dbReference>
<evidence type="ECO:0000256" key="3">
    <source>
        <dbReference type="ARBA" id="ARBA00022737"/>
    </source>
</evidence>
<dbReference type="PROSITE" id="PS51162">
    <property type="entry name" value="THYROGLOBULIN_1_2"/>
    <property type="match status" value="2"/>
</dbReference>
<name>A0A6P5AJE1_BRABE</name>
<evidence type="ECO:0000256" key="5">
    <source>
        <dbReference type="PROSITE-ProRule" id="PRU00500"/>
    </source>
</evidence>
<keyword evidence="10" id="KW-1185">Reference proteome</keyword>
<dbReference type="GO" id="GO:0005615">
    <property type="term" value="C:extracellular space"/>
    <property type="evidence" value="ECO:0007669"/>
    <property type="project" value="TreeGrafter"/>
</dbReference>
<keyword evidence="3" id="KW-0677">Repeat</keyword>
<keyword evidence="8" id="KW-0732">Signal</keyword>
<dbReference type="OrthoDB" id="5989649at2759"/>
<dbReference type="Proteomes" id="UP000515135">
    <property type="component" value="Unplaced"/>
</dbReference>
<feature type="signal peptide" evidence="8">
    <location>
        <begin position="1"/>
        <end position="27"/>
    </location>
</feature>
<dbReference type="SMART" id="SM00211">
    <property type="entry name" value="TY"/>
    <property type="match status" value="2"/>
</dbReference>
<dbReference type="CDD" id="cd00191">
    <property type="entry name" value="TY"/>
    <property type="match status" value="2"/>
</dbReference>
<dbReference type="KEGG" id="bbel:109483503"/>
<proteinExistence type="predicted"/>
<evidence type="ECO:0000259" key="9">
    <source>
        <dbReference type="PROSITE" id="PS51162"/>
    </source>
</evidence>
<dbReference type="GO" id="GO:0005604">
    <property type="term" value="C:basement membrane"/>
    <property type="evidence" value="ECO:0007669"/>
    <property type="project" value="TreeGrafter"/>
</dbReference>
<dbReference type="SUPFAM" id="SSF57610">
    <property type="entry name" value="Thyroglobulin type-1 domain"/>
    <property type="match status" value="2"/>
</dbReference>
<dbReference type="AlphaFoldDB" id="A0A6P5AJE1"/>
<dbReference type="Gene3D" id="4.10.800.10">
    <property type="entry name" value="Thyroglobulin type-1"/>
    <property type="match status" value="2"/>
</dbReference>
<feature type="region of interest" description="Disordered" evidence="6">
    <location>
        <begin position="46"/>
        <end position="95"/>
    </location>
</feature>
<feature type="domain" description="Thyroglobulin type-1" evidence="9">
    <location>
        <begin position="157"/>
        <end position="217"/>
    </location>
</feature>